<dbReference type="EMBL" id="UINC01185968">
    <property type="protein sequence ID" value="SVD97952.1"/>
    <property type="molecule type" value="Genomic_DNA"/>
</dbReference>
<evidence type="ECO:0000313" key="1">
    <source>
        <dbReference type="EMBL" id="SVD97952.1"/>
    </source>
</evidence>
<organism evidence="1">
    <name type="scientific">marine metagenome</name>
    <dbReference type="NCBI Taxonomy" id="408172"/>
    <lineage>
        <taxon>unclassified sequences</taxon>
        <taxon>metagenomes</taxon>
        <taxon>ecological metagenomes</taxon>
    </lineage>
</organism>
<name>A0A382ZR66_9ZZZZ</name>
<reference evidence="1" key="1">
    <citation type="submission" date="2018-05" db="EMBL/GenBank/DDBJ databases">
        <authorList>
            <person name="Lanie J.A."/>
            <person name="Ng W.-L."/>
            <person name="Kazmierczak K.M."/>
            <person name="Andrzejewski T.M."/>
            <person name="Davidsen T.M."/>
            <person name="Wayne K.J."/>
            <person name="Tettelin H."/>
            <person name="Glass J.I."/>
            <person name="Rusch D."/>
            <person name="Podicherti R."/>
            <person name="Tsui H.-C.T."/>
            <person name="Winkler M.E."/>
        </authorList>
    </citation>
    <scope>NUCLEOTIDE SEQUENCE</scope>
</reference>
<feature type="non-terminal residue" evidence="1">
    <location>
        <position position="1"/>
    </location>
</feature>
<dbReference type="AlphaFoldDB" id="A0A382ZR66"/>
<sequence length="88" mass="9753">VSIACGKANPTMIAAECRPIYHGEFHVFHHKTLIVHKTALRFLSSIHFVMTEVPGPTSALFMRAIATPHFKNGGQVLEQIHFAVFPSN</sequence>
<accession>A0A382ZR66</accession>
<proteinExistence type="predicted"/>
<gene>
    <name evidence="1" type="ORF">METZ01_LOCUS450806</name>
</gene>
<protein>
    <submittedName>
        <fullName evidence="1">Uncharacterized protein</fullName>
    </submittedName>
</protein>